<dbReference type="GO" id="GO:0006139">
    <property type="term" value="P:nucleobase-containing compound metabolic process"/>
    <property type="evidence" value="ECO:0007669"/>
    <property type="project" value="InterPro"/>
</dbReference>
<keyword evidence="1" id="KW-0540">Nuclease</keyword>
<dbReference type="InterPro" id="IPR036397">
    <property type="entry name" value="RNaseH_sf"/>
</dbReference>
<feature type="compositionally biased region" description="Polar residues" evidence="3">
    <location>
        <begin position="458"/>
        <end position="470"/>
    </location>
</feature>
<protein>
    <recommendedName>
        <fullName evidence="4">3'-5' exonuclease domain-containing protein</fullName>
    </recommendedName>
</protein>
<dbReference type="PANTHER" id="PTHR13620:SF104">
    <property type="entry name" value="EXONUCLEASE 3'-5' DOMAIN-CONTAINING PROTEIN 2"/>
    <property type="match status" value="1"/>
</dbReference>
<keyword evidence="6" id="KW-1185">Reference proteome</keyword>
<dbReference type="Proteomes" id="UP000748025">
    <property type="component" value="Unassembled WGS sequence"/>
</dbReference>
<comment type="caution">
    <text evidence="5">The sequence shown here is derived from an EMBL/GenBank/DDBJ whole genome shotgun (WGS) entry which is preliminary data.</text>
</comment>
<feature type="compositionally biased region" description="Low complexity" evidence="3">
    <location>
        <begin position="148"/>
        <end position="163"/>
    </location>
</feature>
<evidence type="ECO:0000313" key="5">
    <source>
        <dbReference type="EMBL" id="KAG6006388.1"/>
    </source>
</evidence>
<dbReference type="SUPFAM" id="SSF53098">
    <property type="entry name" value="Ribonuclease H-like"/>
    <property type="match status" value="1"/>
</dbReference>
<feature type="domain" description="3'-5' exonuclease" evidence="4">
    <location>
        <begin position="244"/>
        <end position="433"/>
    </location>
</feature>
<dbReference type="GO" id="GO:0005737">
    <property type="term" value="C:cytoplasm"/>
    <property type="evidence" value="ECO:0007669"/>
    <property type="project" value="TreeGrafter"/>
</dbReference>
<accession>A0A9P7SZ32</accession>
<keyword evidence="2" id="KW-0378">Hydrolase</keyword>
<sequence length="641" mass="71433">MTYLNRAGPRGSTARRLISGRSRSNNHGRLSADDRLYSRFVSPRWLSIRAMAMPLRNGTKTRLWSPEMGICFSPTPSTSPHSSPEPPYPRLDMARFFQTASHGAEAGFGPSKEASGAGGDVASSEKDRANVESIELCIRSTGLPRFPSSSSSSAADIASQHASIPAQSPPTLEQSLRDLHIKDQETQPMRNVDVKPPSTSLSFNISSDAFYAARAAKAGSSGSFWSHTMYERTSAAGVTEKVEVHYCTNNQAMESICKQYFLDQDVLGFDLEWFPFATRDDSARDNVSLIQLASPDCIALFHVAIFPSTDDLVSPTFRKIMQDATVSKVGVQIRGDCNRLSKYLDVTARGIFELSHLYKQIKFTEAKTPKRINKVPVALATQVEELLRLPLFKGDVVRSSNWTKRLTQQQILYAASDAYAGIQLYHVLETKRKMLNPCPDRPHHLELGLPIPFLEPKSPQSQSEADNAETQPAAVCHPTVSARPQSKPRRPASPTTPPHPLPPQQQKQQQQQQQQQLAPHIQVSRHSSQDSRLIAADEQVAQHQASRKPVFARPAHLRAYFLWYSNHDLSLEDIAAMLRNPPLQPNTVLLYILDAIVAEKLPHDRQRLKLELLLRLHEKLRLGRYGTLARSCEEDVGECEG</sequence>
<feature type="region of interest" description="Disordered" evidence="3">
    <location>
        <begin position="104"/>
        <end position="126"/>
    </location>
</feature>
<dbReference type="InterPro" id="IPR051132">
    <property type="entry name" value="3-5_Exonuclease_domain"/>
</dbReference>
<proteinExistence type="predicted"/>
<evidence type="ECO:0000259" key="4">
    <source>
        <dbReference type="SMART" id="SM00474"/>
    </source>
</evidence>
<feature type="region of interest" description="Disordered" evidence="3">
    <location>
        <begin position="1"/>
        <end position="30"/>
    </location>
</feature>
<dbReference type="GO" id="GO:0005634">
    <property type="term" value="C:nucleus"/>
    <property type="evidence" value="ECO:0007669"/>
    <property type="project" value="TreeGrafter"/>
</dbReference>
<feature type="region of interest" description="Disordered" evidence="3">
    <location>
        <begin position="447"/>
        <end position="533"/>
    </location>
</feature>
<dbReference type="InterPro" id="IPR012337">
    <property type="entry name" value="RNaseH-like_sf"/>
</dbReference>
<dbReference type="Pfam" id="PF01612">
    <property type="entry name" value="DNA_pol_A_exo1"/>
    <property type="match status" value="1"/>
</dbReference>
<dbReference type="CDD" id="cd06141">
    <property type="entry name" value="WRN_exo"/>
    <property type="match status" value="1"/>
</dbReference>
<dbReference type="Gene3D" id="3.30.420.10">
    <property type="entry name" value="Ribonuclease H-like superfamily/Ribonuclease H"/>
    <property type="match status" value="1"/>
</dbReference>
<evidence type="ECO:0000256" key="1">
    <source>
        <dbReference type="ARBA" id="ARBA00022722"/>
    </source>
</evidence>
<evidence type="ECO:0000256" key="3">
    <source>
        <dbReference type="SAM" id="MobiDB-lite"/>
    </source>
</evidence>
<reference evidence="5" key="1">
    <citation type="journal article" date="2020" name="bioRxiv">
        <title>Whole genome comparisons of ergot fungi reveals the divergence and evolution of species within the genus Claviceps are the result of varying mechanisms driving genome evolution and host range expansion.</title>
        <authorList>
            <person name="Wyka S.A."/>
            <person name="Mondo S.J."/>
            <person name="Liu M."/>
            <person name="Dettman J."/>
            <person name="Nalam V."/>
            <person name="Broders K.D."/>
        </authorList>
    </citation>
    <scope>NUCLEOTIDE SEQUENCE</scope>
    <source>
        <strain evidence="5">CCC 602</strain>
    </source>
</reference>
<dbReference type="GO" id="GO:0003676">
    <property type="term" value="F:nucleic acid binding"/>
    <property type="evidence" value="ECO:0007669"/>
    <property type="project" value="InterPro"/>
</dbReference>
<feature type="region of interest" description="Disordered" evidence="3">
    <location>
        <begin position="144"/>
        <end position="172"/>
    </location>
</feature>
<dbReference type="EMBL" id="SRPW01001133">
    <property type="protein sequence ID" value="KAG6006388.1"/>
    <property type="molecule type" value="Genomic_DNA"/>
</dbReference>
<gene>
    <name evidence="5" type="ORF">E4U43_000444</name>
</gene>
<dbReference type="AlphaFoldDB" id="A0A9P7SZ32"/>
<dbReference type="GO" id="GO:0008408">
    <property type="term" value="F:3'-5' exonuclease activity"/>
    <property type="evidence" value="ECO:0007669"/>
    <property type="project" value="InterPro"/>
</dbReference>
<dbReference type="PANTHER" id="PTHR13620">
    <property type="entry name" value="3-5 EXONUCLEASE"/>
    <property type="match status" value="1"/>
</dbReference>
<evidence type="ECO:0000313" key="6">
    <source>
        <dbReference type="Proteomes" id="UP000748025"/>
    </source>
</evidence>
<evidence type="ECO:0000256" key="2">
    <source>
        <dbReference type="ARBA" id="ARBA00022801"/>
    </source>
</evidence>
<dbReference type="OrthoDB" id="1920326at2759"/>
<feature type="compositionally biased region" description="Low complexity" evidence="3">
    <location>
        <begin position="504"/>
        <end position="520"/>
    </location>
</feature>
<dbReference type="SMART" id="SM00474">
    <property type="entry name" value="35EXOc"/>
    <property type="match status" value="1"/>
</dbReference>
<organism evidence="5 6">
    <name type="scientific">Claviceps pusilla</name>
    <dbReference type="NCBI Taxonomy" id="123648"/>
    <lineage>
        <taxon>Eukaryota</taxon>
        <taxon>Fungi</taxon>
        <taxon>Dikarya</taxon>
        <taxon>Ascomycota</taxon>
        <taxon>Pezizomycotina</taxon>
        <taxon>Sordariomycetes</taxon>
        <taxon>Hypocreomycetidae</taxon>
        <taxon>Hypocreales</taxon>
        <taxon>Clavicipitaceae</taxon>
        <taxon>Claviceps</taxon>
    </lineage>
</organism>
<dbReference type="InterPro" id="IPR002562">
    <property type="entry name" value="3'-5'_exonuclease_dom"/>
</dbReference>
<feature type="compositionally biased region" description="Pro residues" evidence="3">
    <location>
        <begin position="494"/>
        <end position="503"/>
    </location>
</feature>
<name>A0A9P7SZ32_9HYPO</name>